<dbReference type="InterPro" id="IPR002293">
    <property type="entry name" value="AA/rel_permease1"/>
</dbReference>
<dbReference type="PANTHER" id="PTHR45649">
    <property type="entry name" value="AMINO-ACID PERMEASE BAT1"/>
    <property type="match status" value="1"/>
</dbReference>
<dbReference type="STRING" id="1073089.A0A1L9RNY3"/>
<dbReference type="GO" id="GO:0016020">
    <property type="term" value="C:membrane"/>
    <property type="evidence" value="ECO:0007669"/>
    <property type="project" value="UniProtKB-SubCell"/>
</dbReference>
<gene>
    <name evidence="7" type="ORF">ASPWEDRAFT_152042</name>
</gene>
<feature type="transmembrane region" description="Helical" evidence="6">
    <location>
        <begin position="495"/>
        <end position="517"/>
    </location>
</feature>
<feature type="transmembrane region" description="Helical" evidence="6">
    <location>
        <begin position="84"/>
        <end position="105"/>
    </location>
</feature>
<accession>A0A1L9RNY3</accession>
<evidence type="ECO:0000256" key="5">
    <source>
        <dbReference type="ARBA" id="ARBA00023136"/>
    </source>
</evidence>
<proteinExistence type="predicted"/>
<feature type="transmembrane region" description="Helical" evidence="6">
    <location>
        <begin position="190"/>
        <end position="207"/>
    </location>
</feature>
<name>A0A1L9RNY3_ASPWE</name>
<sequence>MVDYCSNAGVNISPSVKEEPARDSTKHDEFAIHVSSHGEEMPRQFSWSSALALGFSITNSWAGYMSNFGQNVTYGGRQVCLFSLLVAFAAQLIITVGLSELASGFPSSGGQYYICFIISPEKHRRFSGFVVGWISVFAWWIVTYVPIECSLTLLAKTLDSCSGISLSSNALTGIVHFWDSDFVPTQWQTYLVYAGVSSATLIPLFVVPKKVSLLVQCTFYISIIGFILFFVVSLGMHRGPQHAEYIVQSGQGSSGWGEGTAWMLGIANAMYPFGGPDAAIHISDEIKDPGRRIPQVMMATLVIGLLTCFPLFVVFMSFMKDIDAVVNAPLPSIELVNQIIGNKNVTTFLFVWLWIVYTAAIPAQWITCGRTTWAFAQDHGLPFSEYFSRIDPGLKFPVRATIAAFLFTCIYGLLYLASSTAFNSIITTAVLFLTTTYVVPQGILLSQGRSRCLPESRYLKLGYVGLFCNVFSVLYIIVLGTFLCFPPLLPVTKGSMSYTSPVLVGLFAVIVGMWFIFGRKKFQGPKIDCDIPRNNEK</sequence>
<dbReference type="GeneID" id="63745468"/>
<dbReference type="GO" id="GO:0022857">
    <property type="term" value="F:transmembrane transporter activity"/>
    <property type="evidence" value="ECO:0007669"/>
    <property type="project" value="InterPro"/>
</dbReference>
<keyword evidence="4 6" id="KW-1133">Transmembrane helix</keyword>
<evidence type="ECO:0000313" key="7">
    <source>
        <dbReference type="EMBL" id="OJJ36547.1"/>
    </source>
</evidence>
<dbReference type="Proteomes" id="UP000184383">
    <property type="component" value="Unassembled WGS sequence"/>
</dbReference>
<evidence type="ECO:0008006" key="9">
    <source>
        <dbReference type="Google" id="ProtNLM"/>
    </source>
</evidence>
<evidence type="ECO:0000256" key="4">
    <source>
        <dbReference type="ARBA" id="ARBA00022989"/>
    </source>
</evidence>
<dbReference type="OrthoDB" id="2417308at2759"/>
<dbReference type="Pfam" id="PF13520">
    <property type="entry name" value="AA_permease_2"/>
    <property type="match status" value="1"/>
</dbReference>
<keyword evidence="3 6" id="KW-0812">Transmembrane</keyword>
<comment type="subcellular location">
    <subcellularLocation>
        <location evidence="1">Membrane</location>
        <topology evidence="1">Multi-pass membrane protein</topology>
    </subcellularLocation>
</comment>
<feature type="transmembrane region" description="Helical" evidence="6">
    <location>
        <begin position="296"/>
        <end position="319"/>
    </location>
</feature>
<dbReference type="EMBL" id="KV878211">
    <property type="protein sequence ID" value="OJJ36547.1"/>
    <property type="molecule type" value="Genomic_DNA"/>
</dbReference>
<feature type="transmembrane region" description="Helical" evidence="6">
    <location>
        <begin position="461"/>
        <end position="489"/>
    </location>
</feature>
<reference evidence="8" key="1">
    <citation type="journal article" date="2017" name="Genome Biol.">
        <title>Comparative genomics reveals high biological diversity and specific adaptations in the industrially and medically important fungal genus Aspergillus.</title>
        <authorList>
            <person name="de Vries R.P."/>
            <person name="Riley R."/>
            <person name="Wiebenga A."/>
            <person name="Aguilar-Osorio G."/>
            <person name="Amillis S."/>
            <person name="Uchima C.A."/>
            <person name="Anderluh G."/>
            <person name="Asadollahi M."/>
            <person name="Askin M."/>
            <person name="Barry K."/>
            <person name="Battaglia E."/>
            <person name="Bayram O."/>
            <person name="Benocci T."/>
            <person name="Braus-Stromeyer S.A."/>
            <person name="Caldana C."/>
            <person name="Canovas D."/>
            <person name="Cerqueira G.C."/>
            <person name="Chen F."/>
            <person name="Chen W."/>
            <person name="Choi C."/>
            <person name="Clum A."/>
            <person name="Dos Santos R.A."/>
            <person name="Damasio A.R."/>
            <person name="Diallinas G."/>
            <person name="Emri T."/>
            <person name="Fekete E."/>
            <person name="Flipphi M."/>
            <person name="Freyberg S."/>
            <person name="Gallo A."/>
            <person name="Gournas C."/>
            <person name="Habgood R."/>
            <person name="Hainaut M."/>
            <person name="Harispe M.L."/>
            <person name="Henrissat B."/>
            <person name="Hilden K.S."/>
            <person name="Hope R."/>
            <person name="Hossain A."/>
            <person name="Karabika E."/>
            <person name="Karaffa L."/>
            <person name="Karanyi Z."/>
            <person name="Krasevec N."/>
            <person name="Kuo A."/>
            <person name="Kusch H."/>
            <person name="LaButti K."/>
            <person name="Lagendijk E.L."/>
            <person name="Lapidus A."/>
            <person name="Levasseur A."/>
            <person name="Lindquist E."/>
            <person name="Lipzen A."/>
            <person name="Logrieco A.F."/>
            <person name="MacCabe A."/>
            <person name="Maekelae M.R."/>
            <person name="Malavazi I."/>
            <person name="Melin P."/>
            <person name="Meyer V."/>
            <person name="Mielnichuk N."/>
            <person name="Miskei M."/>
            <person name="Molnar A.P."/>
            <person name="Mule G."/>
            <person name="Ngan C.Y."/>
            <person name="Orejas M."/>
            <person name="Orosz E."/>
            <person name="Ouedraogo J.P."/>
            <person name="Overkamp K.M."/>
            <person name="Park H.-S."/>
            <person name="Perrone G."/>
            <person name="Piumi F."/>
            <person name="Punt P.J."/>
            <person name="Ram A.F."/>
            <person name="Ramon A."/>
            <person name="Rauscher S."/>
            <person name="Record E."/>
            <person name="Riano-Pachon D.M."/>
            <person name="Robert V."/>
            <person name="Roehrig J."/>
            <person name="Ruller R."/>
            <person name="Salamov A."/>
            <person name="Salih N.S."/>
            <person name="Samson R.A."/>
            <person name="Sandor E."/>
            <person name="Sanguinetti M."/>
            <person name="Schuetze T."/>
            <person name="Sepcic K."/>
            <person name="Shelest E."/>
            <person name="Sherlock G."/>
            <person name="Sophianopoulou V."/>
            <person name="Squina F.M."/>
            <person name="Sun H."/>
            <person name="Susca A."/>
            <person name="Todd R.B."/>
            <person name="Tsang A."/>
            <person name="Unkles S.E."/>
            <person name="van de Wiele N."/>
            <person name="van Rossen-Uffink D."/>
            <person name="Oliveira J.V."/>
            <person name="Vesth T.C."/>
            <person name="Visser J."/>
            <person name="Yu J.-H."/>
            <person name="Zhou M."/>
            <person name="Andersen M.R."/>
            <person name="Archer D.B."/>
            <person name="Baker S.E."/>
            <person name="Benoit I."/>
            <person name="Brakhage A.A."/>
            <person name="Braus G.H."/>
            <person name="Fischer R."/>
            <person name="Frisvad J.C."/>
            <person name="Goldman G.H."/>
            <person name="Houbraken J."/>
            <person name="Oakley B."/>
            <person name="Pocsi I."/>
            <person name="Scazzocchio C."/>
            <person name="Seiboth B."/>
            <person name="vanKuyk P.A."/>
            <person name="Wortman J."/>
            <person name="Dyer P.S."/>
            <person name="Grigoriev I.V."/>
        </authorList>
    </citation>
    <scope>NUCLEOTIDE SEQUENCE [LARGE SCALE GENOMIC DNA]</scope>
    <source>
        <strain evidence="8">DTO 134E9</strain>
    </source>
</reference>
<dbReference type="AlphaFoldDB" id="A0A1L9RNY3"/>
<feature type="transmembrane region" description="Helical" evidence="6">
    <location>
        <begin position="339"/>
        <end position="360"/>
    </location>
</feature>
<dbReference type="PANTHER" id="PTHR45649:SF11">
    <property type="entry name" value="TRANSPORTER, PUTATIVE (EUROFUNG)-RELATED"/>
    <property type="match status" value="1"/>
</dbReference>
<feature type="transmembrane region" description="Helical" evidence="6">
    <location>
        <begin position="45"/>
        <end position="64"/>
    </location>
</feature>
<feature type="transmembrane region" description="Helical" evidence="6">
    <location>
        <begin position="213"/>
        <end position="232"/>
    </location>
</feature>
<organism evidence="7 8">
    <name type="scientific">Aspergillus wentii DTO 134E9</name>
    <dbReference type="NCBI Taxonomy" id="1073089"/>
    <lineage>
        <taxon>Eukaryota</taxon>
        <taxon>Fungi</taxon>
        <taxon>Dikarya</taxon>
        <taxon>Ascomycota</taxon>
        <taxon>Pezizomycotina</taxon>
        <taxon>Eurotiomycetes</taxon>
        <taxon>Eurotiomycetidae</taxon>
        <taxon>Eurotiales</taxon>
        <taxon>Aspergillaceae</taxon>
        <taxon>Aspergillus</taxon>
        <taxon>Aspergillus subgen. Cremei</taxon>
    </lineage>
</organism>
<dbReference type="PIRSF" id="PIRSF006060">
    <property type="entry name" value="AA_transporter"/>
    <property type="match status" value="1"/>
</dbReference>
<evidence type="ECO:0000313" key="8">
    <source>
        <dbReference type="Proteomes" id="UP000184383"/>
    </source>
</evidence>
<evidence type="ECO:0000256" key="6">
    <source>
        <dbReference type="SAM" id="Phobius"/>
    </source>
</evidence>
<feature type="transmembrane region" description="Helical" evidence="6">
    <location>
        <begin position="396"/>
        <end position="415"/>
    </location>
</feature>
<protein>
    <recommendedName>
        <fullName evidence="9">Amino acid permease/ SLC12A domain-containing protein</fullName>
    </recommendedName>
</protein>
<evidence type="ECO:0000256" key="1">
    <source>
        <dbReference type="ARBA" id="ARBA00004141"/>
    </source>
</evidence>
<dbReference type="VEuPathDB" id="FungiDB:ASPWEDRAFT_152042"/>
<dbReference type="Gene3D" id="1.20.1740.10">
    <property type="entry name" value="Amino acid/polyamine transporter I"/>
    <property type="match status" value="1"/>
</dbReference>
<keyword evidence="5 6" id="KW-0472">Membrane</keyword>
<evidence type="ECO:0000256" key="2">
    <source>
        <dbReference type="ARBA" id="ARBA00022448"/>
    </source>
</evidence>
<keyword evidence="2" id="KW-0813">Transport</keyword>
<feature type="transmembrane region" description="Helical" evidence="6">
    <location>
        <begin position="126"/>
        <end position="147"/>
    </location>
</feature>
<dbReference type="RefSeq" id="XP_040690223.1">
    <property type="nucleotide sequence ID" value="XM_040829620.1"/>
</dbReference>
<keyword evidence="8" id="KW-1185">Reference proteome</keyword>
<evidence type="ECO:0000256" key="3">
    <source>
        <dbReference type="ARBA" id="ARBA00022692"/>
    </source>
</evidence>